<accession>A0ACB9FK06</accession>
<keyword evidence="2" id="KW-1185">Reference proteome</keyword>
<proteinExistence type="predicted"/>
<dbReference type="Proteomes" id="UP001055879">
    <property type="component" value="Linkage Group LG01"/>
</dbReference>
<protein>
    <submittedName>
        <fullName evidence="1">Uncharacterized protein</fullName>
    </submittedName>
</protein>
<reference evidence="2" key="1">
    <citation type="journal article" date="2022" name="Mol. Ecol. Resour.">
        <title>The genomes of chicory, endive, great burdock and yacon provide insights into Asteraceae palaeo-polyploidization history and plant inulin production.</title>
        <authorList>
            <person name="Fan W."/>
            <person name="Wang S."/>
            <person name="Wang H."/>
            <person name="Wang A."/>
            <person name="Jiang F."/>
            <person name="Liu H."/>
            <person name="Zhao H."/>
            <person name="Xu D."/>
            <person name="Zhang Y."/>
        </authorList>
    </citation>
    <scope>NUCLEOTIDE SEQUENCE [LARGE SCALE GENOMIC DNA]</scope>
    <source>
        <strain evidence="2">cv. Niubang</strain>
    </source>
</reference>
<organism evidence="1 2">
    <name type="scientific">Arctium lappa</name>
    <name type="common">Greater burdock</name>
    <name type="synonym">Lappa major</name>
    <dbReference type="NCBI Taxonomy" id="4217"/>
    <lineage>
        <taxon>Eukaryota</taxon>
        <taxon>Viridiplantae</taxon>
        <taxon>Streptophyta</taxon>
        <taxon>Embryophyta</taxon>
        <taxon>Tracheophyta</taxon>
        <taxon>Spermatophyta</taxon>
        <taxon>Magnoliopsida</taxon>
        <taxon>eudicotyledons</taxon>
        <taxon>Gunneridae</taxon>
        <taxon>Pentapetalae</taxon>
        <taxon>asterids</taxon>
        <taxon>campanulids</taxon>
        <taxon>Asterales</taxon>
        <taxon>Asteraceae</taxon>
        <taxon>Carduoideae</taxon>
        <taxon>Cardueae</taxon>
        <taxon>Arctiinae</taxon>
        <taxon>Arctium</taxon>
    </lineage>
</organism>
<reference evidence="1 2" key="2">
    <citation type="journal article" date="2022" name="Mol. Ecol. Resour.">
        <title>The genomes of chicory, endive, great burdock and yacon provide insights into Asteraceae paleo-polyploidization history and plant inulin production.</title>
        <authorList>
            <person name="Fan W."/>
            <person name="Wang S."/>
            <person name="Wang H."/>
            <person name="Wang A."/>
            <person name="Jiang F."/>
            <person name="Liu H."/>
            <person name="Zhao H."/>
            <person name="Xu D."/>
            <person name="Zhang Y."/>
        </authorList>
    </citation>
    <scope>NUCLEOTIDE SEQUENCE [LARGE SCALE GENOMIC DNA]</scope>
    <source>
        <strain evidence="2">cv. Niubang</strain>
    </source>
</reference>
<gene>
    <name evidence="1" type="ORF">L6452_02591</name>
</gene>
<comment type="caution">
    <text evidence="1">The sequence shown here is derived from an EMBL/GenBank/DDBJ whole genome shotgun (WGS) entry which is preliminary data.</text>
</comment>
<evidence type="ECO:0000313" key="2">
    <source>
        <dbReference type="Proteomes" id="UP001055879"/>
    </source>
</evidence>
<dbReference type="EMBL" id="CM042047">
    <property type="protein sequence ID" value="KAI3771427.1"/>
    <property type="molecule type" value="Genomic_DNA"/>
</dbReference>
<evidence type="ECO:0000313" key="1">
    <source>
        <dbReference type="EMBL" id="KAI3771427.1"/>
    </source>
</evidence>
<sequence length="117" mass="12857">MDDTYSMNEIYVKDVVGSSSGFQAEEDSNVDGLTGASSDSNISGRKCGELARHDSRVPPPSDIHLSSLRRSSAAHPSSLRRSYGVHPRRRSSLCRSSGLPPCLCYLLRESRSKEKKE</sequence>
<name>A0ACB9FK06_ARCLA</name>